<dbReference type="AlphaFoldDB" id="A0A9D1NLM8"/>
<evidence type="ECO:0000313" key="3">
    <source>
        <dbReference type="EMBL" id="HIV04891.1"/>
    </source>
</evidence>
<organism evidence="3 4">
    <name type="scientific">Candidatus Spyradosoma merdigallinarum</name>
    <dbReference type="NCBI Taxonomy" id="2840950"/>
    <lineage>
        <taxon>Bacteria</taxon>
        <taxon>Pseudomonadati</taxon>
        <taxon>Verrucomicrobiota</taxon>
        <taxon>Opitutia</taxon>
        <taxon>Opitutia incertae sedis</taxon>
        <taxon>Candidatus Spyradosoma</taxon>
    </lineage>
</organism>
<evidence type="ECO:0000313" key="4">
    <source>
        <dbReference type="Proteomes" id="UP000886812"/>
    </source>
</evidence>
<proteinExistence type="predicted"/>
<dbReference type="InterPro" id="IPR029058">
    <property type="entry name" value="AB_hydrolase_fold"/>
</dbReference>
<dbReference type="InterPro" id="IPR001375">
    <property type="entry name" value="Peptidase_S9_cat"/>
</dbReference>
<dbReference type="SUPFAM" id="SSF82171">
    <property type="entry name" value="DPP6 N-terminal domain-like"/>
    <property type="match status" value="1"/>
</dbReference>
<dbReference type="InterPro" id="IPR011042">
    <property type="entry name" value="6-blade_b-propeller_TolB-like"/>
</dbReference>
<name>A0A9D1NLM8_9BACT</name>
<sequence length="607" mass="68424">RVVFAEDRSRNYEWMPNGSVLFYRRKDTDGRCSLVGFDLETRRESVLAEGLPDEDHAYVWLPDESGLIVSKTEKWKEESADWRRVLNIADRDKNWRNRATLLHYNLRTGVFEPLTAGAKTARLCGIRPDSKKILFATEEVDYTQPEFMRCSLFVFDLETRECKPVFENEKYSVAVGGWSPDGRKIVLVSCADAFGRAGSTLPEGQAANSFDLQAYLYDFDTEKIEPITRDFAPSISSVLWAGDGNIYFTTVDRDLETVYRYEPGAKKFTRIRVPAEVVSFFGAQRDPEGFKPKAYAIGAGATAFPQTYEIDLKKNEARVAFSDGFSPEAEIAMPQVKTWTFKASDGTEIDGCFFLPPDFDASKKYPMIVYYYGGTTPTARRIGSHYPFPLYAAQGYVVYVVQPSGTIGYGQEFAARHLNAWGKRTADDIIEGVKKFCAEHPFVDAKKIGCIGASYGGFMTMYLQTRTDIFAAAVAHAGISDITSYWGEGMWGCAYNAIAAAGSFPWKNREIFVDQSPLFSADKVKTPILLCHGLSDTNVPVGESIQMFAALKILGKPVELLTFTGEDHGIANYARRKQWMKSHLAWFARWLKGEPDWWNTLYPDRNW</sequence>
<dbReference type="PANTHER" id="PTHR42776">
    <property type="entry name" value="SERINE PEPTIDASE S9 FAMILY MEMBER"/>
    <property type="match status" value="1"/>
</dbReference>
<dbReference type="GO" id="GO:0006508">
    <property type="term" value="P:proteolysis"/>
    <property type="evidence" value="ECO:0007669"/>
    <property type="project" value="InterPro"/>
</dbReference>
<reference evidence="3" key="1">
    <citation type="submission" date="2020-10" db="EMBL/GenBank/DDBJ databases">
        <authorList>
            <person name="Gilroy R."/>
        </authorList>
    </citation>
    <scope>NUCLEOTIDE SEQUENCE</scope>
    <source>
        <strain evidence="3">10669</strain>
    </source>
</reference>
<dbReference type="Gene3D" id="3.40.50.1820">
    <property type="entry name" value="alpha/beta hydrolase"/>
    <property type="match status" value="1"/>
</dbReference>
<feature type="domain" description="Peptidase S9 prolyl oligopeptidase catalytic" evidence="2">
    <location>
        <begin position="390"/>
        <end position="593"/>
    </location>
</feature>
<accession>A0A9D1NLM8</accession>
<dbReference type="PANTHER" id="PTHR42776:SF27">
    <property type="entry name" value="DIPEPTIDYL PEPTIDASE FAMILY MEMBER 6"/>
    <property type="match status" value="1"/>
</dbReference>
<dbReference type="Proteomes" id="UP000886812">
    <property type="component" value="Unassembled WGS sequence"/>
</dbReference>
<dbReference type="EMBL" id="DVOG01000186">
    <property type="protein sequence ID" value="HIV04891.1"/>
    <property type="molecule type" value="Genomic_DNA"/>
</dbReference>
<keyword evidence="1" id="KW-0378">Hydrolase</keyword>
<dbReference type="GO" id="GO:0004252">
    <property type="term" value="F:serine-type endopeptidase activity"/>
    <property type="evidence" value="ECO:0007669"/>
    <property type="project" value="TreeGrafter"/>
</dbReference>
<protein>
    <submittedName>
        <fullName evidence="3">S9 family peptidase</fullName>
    </submittedName>
</protein>
<dbReference type="Gene3D" id="2.120.10.30">
    <property type="entry name" value="TolB, C-terminal domain"/>
    <property type="match status" value="1"/>
</dbReference>
<feature type="non-terminal residue" evidence="3">
    <location>
        <position position="1"/>
    </location>
</feature>
<evidence type="ECO:0000256" key="1">
    <source>
        <dbReference type="ARBA" id="ARBA00022801"/>
    </source>
</evidence>
<gene>
    <name evidence="3" type="ORF">IAC75_07090</name>
</gene>
<evidence type="ECO:0000259" key="2">
    <source>
        <dbReference type="Pfam" id="PF00326"/>
    </source>
</evidence>
<comment type="caution">
    <text evidence="3">The sequence shown here is derived from an EMBL/GenBank/DDBJ whole genome shotgun (WGS) entry which is preliminary data.</text>
</comment>
<reference evidence="3" key="2">
    <citation type="journal article" date="2021" name="PeerJ">
        <title>Extensive microbial diversity within the chicken gut microbiome revealed by metagenomics and culture.</title>
        <authorList>
            <person name="Gilroy R."/>
            <person name="Ravi A."/>
            <person name="Getino M."/>
            <person name="Pursley I."/>
            <person name="Horton D.L."/>
            <person name="Alikhan N.F."/>
            <person name="Baker D."/>
            <person name="Gharbi K."/>
            <person name="Hall N."/>
            <person name="Watson M."/>
            <person name="Adriaenssens E.M."/>
            <person name="Foster-Nyarko E."/>
            <person name="Jarju S."/>
            <person name="Secka A."/>
            <person name="Antonio M."/>
            <person name="Oren A."/>
            <person name="Chaudhuri R.R."/>
            <person name="La Ragione R."/>
            <person name="Hildebrand F."/>
            <person name="Pallen M.J."/>
        </authorList>
    </citation>
    <scope>NUCLEOTIDE SEQUENCE</scope>
    <source>
        <strain evidence="3">10669</strain>
    </source>
</reference>
<dbReference type="SUPFAM" id="SSF53474">
    <property type="entry name" value="alpha/beta-Hydrolases"/>
    <property type="match status" value="1"/>
</dbReference>
<dbReference type="Pfam" id="PF00326">
    <property type="entry name" value="Peptidase_S9"/>
    <property type="match status" value="1"/>
</dbReference>